<dbReference type="PANTHER" id="PTHR34580:SF3">
    <property type="entry name" value="PROTEIN PAFB"/>
    <property type="match status" value="1"/>
</dbReference>
<dbReference type="PROSITE" id="PS52050">
    <property type="entry name" value="WYL"/>
    <property type="match status" value="1"/>
</dbReference>
<dbReference type="AlphaFoldDB" id="A0AA37XD67"/>
<keyword evidence="5" id="KW-1185">Reference proteome</keyword>
<reference evidence="4" key="1">
    <citation type="journal article" date="2014" name="Int. J. Syst. Evol. Microbiol.">
        <title>Complete genome sequence of Corynebacterium casei LMG S-19264T (=DSM 44701T), isolated from a smear-ripened cheese.</title>
        <authorList>
            <consortium name="US DOE Joint Genome Institute (JGI-PGF)"/>
            <person name="Walter F."/>
            <person name="Albersmeier A."/>
            <person name="Kalinowski J."/>
            <person name="Ruckert C."/>
        </authorList>
    </citation>
    <scope>NUCLEOTIDE SEQUENCE</scope>
    <source>
        <strain evidence="4">NBRC 112290</strain>
    </source>
</reference>
<evidence type="ECO:0000259" key="3">
    <source>
        <dbReference type="Pfam" id="PF25583"/>
    </source>
</evidence>
<dbReference type="EMBL" id="BSUM01000001">
    <property type="protein sequence ID" value="GMA31276.1"/>
    <property type="molecule type" value="Genomic_DNA"/>
</dbReference>
<protein>
    <submittedName>
        <fullName evidence="4">Protein PafB</fullName>
    </submittedName>
</protein>
<evidence type="ECO:0000313" key="5">
    <source>
        <dbReference type="Proteomes" id="UP001157161"/>
    </source>
</evidence>
<gene>
    <name evidence="4" type="primary">pafB</name>
    <name evidence="4" type="ORF">GCM10025875_12680</name>
</gene>
<dbReference type="Pfam" id="PF13280">
    <property type="entry name" value="WYL"/>
    <property type="match status" value="1"/>
</dbReference>
<name>A0AA37XD67_9MICO</name>
<evidence type="ECO:0000259" key="2">
    <source>
        <dbReference type="Pfam" id="PF13280"/>
    </source>
</evidence>
<dbReference type="Pfam" id="PF25583">
    <property type="entry name" value="WCX"/>
    <property type="match status" value="1"/>
</dbReference>
<dbReference type="PANTHER" id="PTHR34580">
    <property type="match status" value="1"/>
</dbReference>
<sequence>MAPIMPPTRLEAMSTTVTPAERLLDLVIALTHTEHRMTKADVRRHVNGYSHAGNDDAFERMFERDKVTLRELGIPLVTLTDDAHGDDIGYRIDLDGYDLPHVDLTPAEIGVLSVAAQVWDGEHLDLPARRALTKLRAVSPAASGELSGHVLRIPPPSATFDPLLSAIADRAVVTFTYRAATSRAASQRRVEPWRLVVRDGAWYVLGHDLVRDAERLFRLTRITGAVRVGAAGSAVHPRSAATDEGAASVDGASGTTSTARVAVRPERAAQVRLRATSVTTGDGRWAGWDLLALPVGDVEDLAGLLAGHTDAVVVLDPPHLRDAVVSRLRAAAALAGPEAPRG</sequence>
<evidence type="ECO:0000256" key="1">
    <source>
        <dbReference type="SAM" id="MobiDB-lite"/>
    </source>
</evidence>
<comment type="caution">
    <text evidence="4">The sequence shown here is derived from an EMBL/GenBank/DDBJ whole genome shotgun (WGS) entry which is preliminary data.</text>
</comment>
<dbReference type="InterPro" id="IPR057727">
    <property type="entry name" value="WCX_dom"/>
</dbReference>
<evidence type="ECO:0000313" key="4">
    <source>
        <dbReference type="EMBL" id="GMA31276.1"/>
    </source>
</evidence>
<feature type="region of interest" description="Disordered" evidence="1">
    <location>
        <begin position="236"/>
        <end position="260"/>
    </location>
</feature>
<dbReference type="InterPro" id="IPR051534">
    <property type="entry name" value="CBASS_pafABC_assoc_protein"/>
</dbReference>
<feature type="domain" description="WCX" evidence="3">
    <location>
        <begin position="258"/>
        <end position="332"/>
    </location>
</feature>
<reference evidence="4" key="2">
    <citation type="submission" date="2023-02" db="EMBL/GenBank/DDBJ databases">
        <authorList>
            <person name="Sun Q."/>
            <person name="Mori K."/>
        </authorList>
    </citation>
    <scope>NUCLEOTIDE SEQUENCE</scope>
    <source>
        <strain evidence="4">NBRC 112290</strain>
    </source>
</reference>
<proteinExistence type="predicted"/>
<organism evidence="4 5">
    <name type="scientific">Litorihabitans aurantiacus</name>
    <dbReference type="NCBI Taxonomy" id="1930061"/>
    <lineage>
        <taxon>Bacteria</taxon>
        <taxon>Bacillati</taxon>
        <taxon>Actinomycetota</taxon>
        <taxon>Actinomycetes</taxon>
        <taxon>Micrococcales</taxon>
        <taxon>Beutenbergiaceae</taxon>
        <taxon>Litorihabitans</taxon>
    </lineage>
</organism>
<feature type="domain" description="WYL" evidence="2">
    <location>
        <begin position="159"/>
        <end position="225"/>
    </location>
</feature>
<accession>A0AA37XD67</accession>
<dbReference type="Proteomes" id="UP001157161">
    <property type="component" value="Unassembled WGS sequence"/>
</dbReference>
<dbReference type="InterPro" id="IPR026881">
    <property type="entry name" value="WYL_dom"/>
</dbReference>